<dbReference type="Gene3D" id="3.40.50.300">
    <property type="entry name" value="P-loop containing nucleotide triphosphate hydrolases"/>
    <property type="match status" value="1"/>
</dbReference>
<feature type="domain" description="ATPase AAA-type core" evidence="2">
    <location>
        <begin position="298"/>
        <end position="369"/>
    </location>
</feature>
<gene>
    <name evidence="3" type="ORF">IQ236_14895</name>
</gene>
<evidence type="ECO:0000259" key="2">
    <source>
        <dbReference type="Pfam" id="PF13304"/>
    </source>
</evidence>
<dbReference type="PIRSF" id="PIRSF029347">
    <property type="entry name" value="RecF"/>
    <property type="match status" value="1"/>
</dbReference>
<dbReference type="PANTHER" id="PTHR40396">
    <property type="entry name" value="ATPASE-LIKE PROTEIN"/>
    <property type="match status" value="1"/>
</dbReference>
<organism evidence="3 4">
    <name type="scientific">Planktothrix mougeotii LEGE 06226</name>
    <dbReference type="NCBI Taxonomy" id="1828728"/>
    <lineage>
        <taxon>Bacteria</taxon>
        <taxon>Bacillati</taxon>
        <taxon>Cyanobacteriota</taxon>
        <taxon>Cyanophyceae</taxon>
        <taxon>Oscillatoriophycideae</taxon>
        <taxon>Oscillatoriales</taxon>
        <taxon>Microcoleaceae</taxon>
        <taxon>Planktothrix</taxon>
    </lineage>
</organism>
<sequence>MLKQINLKNWKSFKDATLYIDPLTILIGTNSSGKSNIIDALDFLSRIPEAKSLESALMGDSHTPGIRGGLEWVVRKPETQFTLEAVISGEYEQEDEQVEFDCLYTVTTEIEPKIQLINEFIKLLKSNENHKSNNSSENKISRIESFIYPSSGSIKMTLGKYELSALNQLFPKNQFLLMNQKYLPFYDFSSLSSTNWSYTTTIEVLRTIFIINPIPQNMRKYSPLSKTLEQDGSNIAGVLAAFPEPEKEKIEGTLLNYLSQLPEGDLQRVWAEPVGRLGSDAMLYCEEKWGKNQEPLLVDARGMSDGTLRFLAILTALLTRPEGSLIVIEEVDNGLHPSRAGLLLQMLREIGKKRNIDILVTTHNPALMDELTPDFIPFVMVVYRDQDTGESQLIPLDEIENLPKLIASGSLGKITQQGLLEKSLAEHREYQ</sequence>
<dbReference type="Proteomes" id="UP000640725">
    <property type="component" value="Unassembled WGS sequence"/>
</dbReference>
<dbReference type="EMBL" id="JADEWU010000033">
    <property type="protein sequence ID" value="MBE9144497.1"/>
    <property type="molecule type" value="Genomic_DNA"/>
</dbReference>
<reference evidence="3 4" key="1">
    <citation type="submission" date="2020-10" db="EMBL/GenBank/DDBJ databases">
        <authorList>
            <person name="Castelo-Branco R."/>
            <person name="Eusebio N."/>
            <person name="Adriana R."/>
            <person name="Vieira A."/>
            <person name="Brugerolle De Fraissinette N."/>
            <person name="Rezende De Castro R."/>
            <person name="Schneider M.P."/>
            <person name="Vasconcelos V."/>
            <person name="Leao P.N."/>
        </authorList>
    </citation>
    <scope>NUCLEOTIDE SEQUENCE [LARGE SCALE GENOMIC DNA]</scope>
    <source>
        <strain evidence="3 4">LEGE 06226</strain>
    </source>
</reference>
<evidence type="ECO:0000313" key="3">
    <source>
        <dbReference type="EMBL" id="MBE9144497.1"/>
    </source>
</evidence>
<dbReference type="InterPro" id="IPR041685">
    <property type="entry name" value="AAA_GajA/Old/RecF-like"/>
</dbReference>
<comment type="caution">
    <text evidence="3">The sequence shown here is derived from an EMBL/GenBank/DDBJ whole genome shotgun (WGS) entry which is preliminary data.</text>
</comment>
<keyword evidence="4" id="KW-1185">Reference proteome</keyword>
<evidence type="ECO:0000259" key="1">
    <source>
        <dbReference type="Pfam" id="PF13175"/>
    </source>
</evidence>
<dbReference type="InterPro" id="IPR027417">
    <property type="entry name" value="P-loop_NTPase"/>
</dbReference>
<dbReference type="InterPro" id="IPR014555">
    <property type="entry name" value="RecF-like"/>
</dbReference>
<evidence type="ECO:0000313" key="4">
    <source>
        <dbReference type="Proteomes" id="UP000640725"/>
    </source>
</evidence>
<feature type="domain" description="Endonuclease GajA/Old nuclease/RecF-like AAA" evidence="1">
    <location>
        <begin position="1"/>
        <end position="181"/>
    </location>
</feature>
<dbReference type="Pfam" id="PF13175">
    <property type="entry name" value="AAA_15"/>
    <property type="match status" value="1"/>
</dbReference>
<dbReference type="InterPro" id="IPR003959">
    <property type="entry name" value="ATPase_AAA_core"/>
</dbReference>
<proteinExistence type="predicted"/>
<accession>A0ABR9UDF0</accession>
<dbReference type="SUPFAM" id="SSF52540">
    <property type="entry name" value="P-loop containing nucleoside triphosphate hydrolases"/>
    <property type="match status" value="1"/>
</dbReference>
<name>A0ABR9UDF0_9CYAN</name>
<protein>
    <submittedName>
        <fullName evidence="3">AAA family ATPase</fullName>
    </submittedName>
</protein>
<dbReference type="PANTHER" id="PTHR40396:SF1">
    <property type="entry name" value="ATPASE AAA-TYPE CORE DOMAIN-CONTAINING PROTEIN"/>
    <property type="match status" value="1"/>
</dbReference>
<dbReference type="RefSeq" id="WP_193869971.1">
    <property type="nucleotide sequence ID" value="NZ_JADEWU010000033.1"/>
</dbReference>
<dbReference type="Pfam" id="PF13304">
    <property type="entry name" value="AAA_21"/>
    <property type="match status" value="1"/>
</dbReference>